<evidence type="ECO:0000313" key="2">
    <source>
        <dbReference type="EMBL" id="CAB4867823.1"/>
    </source>
</evidence>
<proteinExistence type="predicted"/>
<gene>
    <name evidence="2" type="ORF">UFOPK3401_00626</name>
</gene>
<dbReference type="Gene3D" id="3.30.420.40">
    <property type="match status" value="2"/>
</dbReference>
<protein>
    <submittedName>
        <fullName evidence="2">Unannotated protein</fullName>
    </submittedName>
</protein>
<dbReference type="InterPro" id="IPR000905">
    <property type="entry name" value="Gcp-like_dom"/>
</dbReference>
<accession>A0A6J7DKP9</accession>
<dbReference type="GO" id="GO:0005829">
    <property type="term" value="C:cytosol"/>
    <property type="evidence" value="ECO:0007669"/>
    <property type="project" value="TreeGrafter"/>
</dbReference>
<dbReference type="NCBIfam" id="TIGR03725">
    <property type="entry name" value="T6A_YeaZ"/>
    <property type="match status" value="1"/>
</dbReference>
<dbReference type="PANTHER" id="PTHR11735">
    <property type="entry name" value="TRNA N6-ADENOSINE THREONYLCARBAMOYLTRANSFERASE"/>
    <property type="match status" value="1"/>
</dbReference>
<dbReference type="Pfam" id="PF00814">
    <property type="entry name" value="TsaD"/>
    <property type="match status" value="1"/>
</dbReference>
<organism evidence="2">
    <name type="scientific">freshwater metagenome</name>
    <dbReference type="NCBI Taxonomy" id="449393"/>
    <lineage>
        <taxon>unclassified sequences</taxon>
        <taxon>metagenomes</taxon>
        <taxon>ecological metagenomes</taxon>
    </lineage>
</organism>
<feature type="domain" description="Gcp-like" evidence="1">
    <location>
        <begin position="29"/>
        <end position="146"/>
    </location>
</feature>
<dbReference type="PANTHER" id="PTHR11735:SF11">
    <property type="entry name" value="TRNA THREONYLCARBAMOYLADENOSINE BIOSYNTHESIS PROTEIN TSAB"/>
    <property type="match status" value="1"/>
</dbReference>
<dbReference type="SUPFAM" id="SSF53067">
    <property type="entry name" value="Actin-like ATPase domain"/>
    <property type="match status" value="2"/>
</dbReference>
<evidence type="ECO:0000259" key="1">
    <source>
        <dbReference type="Pfam" id="PF00814"/>
    </source>
</evidence>
<dbReference type="GO" id="GO:0002949">
    <property type="term" value="P:tRNA threonylcarbamoyladenosine modification"/>
    <property type="evidence" value="ECO:0007669"/>
    <property type="project" value="InterPro"/>
</dbReference>
<dbReference type="AlphaFoldDB" id="A0A6J7DKP9"/>
<name>A0A6J7DKP9_9ZZZZ</name>
<dbReference type="InterPro" id="IPR022496">
    <property type="entry name" value="T6A_TsaB"/>
</dbReference>
<dbReference type="EMBL" id="CAFBLM010000021">
    <property type="protein sequence ID" value="CAB4867823.1"/>
    <property type="molecule type" value="Genomic_DNA"/>
</dbReference>
<dbReference type="CDD" id="cd24032">
    <property type="entry name" value="ASKHA_NBD_TsaB"/>
    <property type="match status" value="1"/>
</dbReference>
<sequence length="213" mass="22494">MLLALDTSTDVISVALHDGALVRRQRRVQASRNHAELLNGEISELLRQCGVGIDQLTRIVVGTGPGGFTGLRVGITTGRTLALALGITCDGVLTLDAMARAALDAELVSGDFVVALDARRREVFWASYSNGRRVSVPAAINPQRLLDDHQSDLVVVGNIAASYPIFESVIDAVPSAAAIATIASAHDGVFEVMPATPVYVRTPDATEPVARVK</sequence>
<dbReference type="InterPro" id="IPR043129">
    <property type="entry name" value="ATPase_NBD"/>
</dbReference>
<reference evidence="2" key="1">
    <citation type="submission" date="2020-05" db="EMBL/GenBank/DDBJ databases">
        <authorList>
            <person name="Chiriac C."/>
            <person name="Salcher M."/>
            <person name="Ghai R."/>
            <person name="Kavagutti S V."/>
        </authorList>
    </citation>
    <scope>NUCLEOTIDE SEQUENCE</scope>
</reference>